<dbReference type="Proteomes" id="UP001281410">
    <property type="component" value="Unassembled WGS sequence"/>
</dbReference>
<evidence type="ECO:0000313" key="1">
    <source>
        <dbReference type="EMBL" id="KAK3185177.1"/>
    </source>
</evidence>
<keyword evidence="2" id="KW-1185">Reference proteome</keyword>
<dbReference type="PANTHER" id="PTHR20981">
    <property type="entry name" value="60S RIBOSOMAL PROTEIN L21"/>
    <property type="match status" value="1"/>
</dbReference>
<sequence>MVPFTRVGNWIIRKGIHVRVEHGQPSRCTEELKLRKIKNDELKAEAKARGEVFSTKRQPEGPKPSFMVESATLETITPSPYDVVNDLKEELDQ</sequence>
<accession>A0AAE0DTD7</accession>
<protein>
    <submittedName>
        <fullName evidence="1">Uncharacterized protein</fullName>
    </submittedName>
</protein>
<dbReference type="EMBL" id="JANJYJ010000010">
    <property type="protein sequence ID" value="KAK3185177.1"/>
    <property type="molecule type" value="Genomic_DNA"/>
</dbReference>
<comment type="caution">
    <text evidence="1">The sequence shown here is derived from an EMBL/GenBank/DDBJ whole genome shotgun (WGS) entry which is preliminary data.</text>
</comment>
<dbReference type="AlphaFoldDB" id="A0AAE0DTD7"/>
<dbReference type="Gene3D" id="6.10.250.3260">
    <property type="match status" value="1"/>
</dbReference>
<reference evidence="1" key="1">
    <citation type="journal article" date="2023" name="Plant J.">
        <title>Genome sequences and population genomics provide insights into the demographic history, inbreeding, and mutation load of two 'living fossil' tree species of Dipteronia.</title>
        <authorList>
            <person name="Feng Y."/>
            <person name="Comes H.P."/>
            <person name="Chen J."/>
            <person name="Zhu S."/>
            <person name="Lu R."/>
            <person name="Zhang X."/>
            <person name="Li P."/>
            <person name="Qiu J."/>
            <person name="Olsen K.M."/>
            <person name="Qiu Y."/>
        </authorList>
    </citation>
    <scope>NUCLEOTIDE SEQUENCE</scope>
    <source>
        <strain evidence="1">NBL</strain>
    </source>
</reference>
<evidence type="ECO:0000313" key="2">
    <source>
        <dbReference type="Proteomes" id="UP001281410"/>
    </source>
</evidence>
<proteinExistence type="predicted"/>
<organism evidence="1 2">
    <name type="scientific">Dipteronia sinensis</name>
    <dbReference type="NCBI Taxonomy" id="43782"/>
    <lineage>
        <taxon>Eukaryota</taxon>
        <taxon>Viridiplantae</taxon>
        <taxon>Streptophyta</taxon>
        <taxon>Embryophyta</taxon>
        <taxon>Tracheophyta</taxon>
        <taxon>Spermatophyta</taxon>
        <taxon>Magnoliopsida</taxon>
        <taxon>eudicotyledons</taxon>
        <taxon>Gunneridae</taxon>
        <taxon>Pentapetalae</taxon>
        <taxon>rosids</taxon>
        <taxon>malvids</taxon>
        <taxon>Sapindales</taxon>
        <taxon>Sapindaceae</taxon>
        <taxon>Hippocastanoideae</taxon>
        <taxon>Acereae</taxon>
        <taxon>Dipteronia</taxon>
    </lineage>
</organism>
<dbReference type="GO" id="GO:0005840">
    <property type="term" value="C:ribosome"/>
    <property type="evidence" value="ECO:0007669"/>
    <property type="project" value="InterPro"/>
</dbReference>
<dbReference type="GO" id="GO:0006412">
    <property type="term" value="P:translation"/>
    <property type="evidence" value="ECO:0007669"/>
    <property type="project" value="InterPro"/>
</dbReference>
<name>A0AAE0DTD7_9ROSI</name>
<dbReference type="FunFam" id="6.10.250.3260:FF:000002">
    <property type="entry name" value="60S ribosomal protein L21"/>
    <property type="match status" value="1"/>
</dbReference>
<dbReference type="GO" id="GO:0003735">
    <property type="term" value="F:structural constituent of ribosome"/>
    <property type="evidence" value="ECO:0007669"/>
    <property type="project" value="InterPro"/>
</dbReference>
<dbReference type="InterPro" id="IPR001147">
    <property type="entry name" value="Ribosomal_eL21"/>
</dbReference>
<gene>
    <name evidence="1" type="ORF">Dsin_032463</name>
</gene>